<evidence type="ECO:0000313" key="2">
    <source>
        <dbReference type="EMBL" id="ATU84145.1"/>
    </source>
</evidence>
<keyword evidence="1" id="KW-0812">Transmembrane</keyword>
<reference evidence="2" key="1">
    <citation type="journal article" date="2018" name="Aquaculture">
        <title>Complete genome sequence of a white spot syndrome virus associated with a disease incursion in Australia.</title>
        <authorList>
            <person name="Oakey J."/>
            <person name="Smith C.S."/>
        </authorList>
    </citation>
    <scope>NUCLEOTIDE SEQUENCE [LARGE SCALE GENOMIC DNA]</scope>
    <source>
        <strain evidence="2">WSSV-AU</strain>
    </source>
</reference>
<organism evidence="2">
    <name type="scientific">White spot syndrome virus</name>
    <dbReference type="NCBI Taxonomy" id="342409"/>
    <lineage>
        <taxon>Viruses</taxon>
        <taxon>Viruses incertae sedis</taxon>
        <taxon>Naldaviricetes</taxon>
        <taxon>Nimaviridae</taxon>
        <taxon>Whispovirus</taxon>
    </lineage>
</organism>
<feature type="transmembrane region" description="Helical" evidence="1">
    <location>
        <begin position="35"/>
        <end position="54"/>
    </location>
</feature>
<sequence length="63" mass="6980">MRTCFCCSTSILSSILSSSPSPSSSSSTISVSSLSLLLLMYWSTSQILFLVITVRYHRQVEEK</sequence>
<keyword evidence="1" id="KW-1133">Transmembrane helix</keyword>
<keyword evidence="1" id="KW-0472">Membrane</keyword>
<proteinExistence type="predicted"/>
<accession>A0A2D3I6X7</accession>
<evidence type="ECO:0000256" key="1">
    <source>
        <dbReference type="SAM" id="Phobius"/>
    </source>
</evidence>
<dbReference type="EMBL" id="MF768985">
    <property type="protein sequence ID" value="ATU84145.1"/>
    <property type="molecule type" value="Genomic_DNA"/>
</dbReference>
<protein>
    <submittedName>
        <fullName evidence="2">ORF1122</fullName>
    </submittedName>
</protein>
<name>A0A2D3I6X7_9VIRU</name>
<dbReference type="Proteomes" id="UP000267516">
    <property type="component" value="Segment"/>
</dbReference>